<evidence type="ECO:0000313" key="2">
    <source>
        <dbReference type="EMBL" id="MBE9028775.1"/>
    </source>
</evidence>
<name>A0A928Z2X2_9CYAN</name>
<accession>A0A928Z2X2</accession>
<comment type="caution">
    <text evidence="2">The sequence shown here is derived from an EMBL/GenBank/DDBJ whole genome shotgun (WGS) entry which is preliminary data.</text>
</comment>
<evidence type="ECO:0000256" key="1">
    <source>
        <dbReference type="SAM" id="MobiDB-lite"/>
    </source>
</evidence>
<gene>
    <name evidence="2" type="ORF">IQ266_03250</name>
</gene>
<dbReference type="EMBL" id="JADEXQ010000007">
    <property type="protein sequence ID" value="MBE9028775.1"/>
    <property type="molecule type" value="Genomic_DNA"/>
</dbReference>
<feature type="region of interest" description="Disordered" evidence="1">
    <location>
        <begin position="101"/>
        <end position="126"/>
    </location>
</feature>
<reference evidence="2" key="1">
    <citation type="submission" date="2020-10" db="EMBL/GenBank/DDBJ databases">
        <authorList>
            <person name="Castelo-Branco R."/>
            <person name="Eusebio N."/>
            <person name="Adriana R."/>
            <person name="Vieira A."/>
            <person name="Brugerolle De Fraissinette N."/>
            <person name="Rezende De Castro R."/>
            <person name="Schneider M.P."/>
            <person name="Vasconcelos V."/>
            <person name="Leao P.N."/>
        </authorList>
    </citation>
    <scope>NUCLEOTIDE SEQUENCE</scope>
    <source>
        <strain evidence="2">LEGE 11480</strain>
    </source>
</reference>
<evidence type="ECO:0000313" key="3">
    <source>
        <dbReference type="Proteomes" id="UP000625316"/>
    </source>
</evidence>
<proteinExistence type="predicted"/>
<keyword evidence="3" id="KW-1185">Reference proteome</keyword>
<dbReference type="AlphaFoldDB" id="A0A928Z2X2"/>
<dbReference type="RefSeq" id="WP_264323599.1">
    <property type="nucleotide sequence ID" value="NZ_JADEXQ010000007.1"/>
</dbReference>
<organism evidence="2 3">
    <name type="scientific">Romeriopsis navalis LEGE 11480</name>
    <dbReference type="NCBI Taxonomy" id="2777977"/>
    <lineage>
        <taxon>Bacteria</taxon>
        <taxon>Bacillati</taxon>
        <taxon>Cyanobacteriota</taxon>
        <taxon>Cyanophyceae</taxon>
        <taxon>Leptolyngbyales</taxon>
        <taxon>Leptolyngbyaceae</taxon>
        <taxon>Romeriopsis</taxon>
        <taxon>Romeriopsis navalis</taxon>
    </lineage>
</organism>
<dbReference type="Proteomes" id="UP000625316">
    <property type="component" value="Unassembled WGS sequence"/>
</dbReference>
<sequence length="126" mass="12590">MHPIYEIPPPIGYNPAPQGIAPPVGGVSGNQIVPPIGASSVGNVSQAPIGGVDACARIEPPTGSEMDVMIPSYPITPAVTPMGQHPATVITPALGSSPASIVPQAPITPSIGGPQHHHGYLATDAD</sequence>
<protein>
    <submittedName>
        <fullName evidence="2">Uncharacterized protein</fullName>
    </submittedName>
</protein>